<keyword evidence="1" id="KW-1133">Transmembrane helix</keyword>
<dbReference type="Proteomes" id="UP000291084">
    <property type="component" value="Chromosome 1"/>
</dbReference>
<gene>
    <name evidence="2" type="primary">Vigan.01G094800</name>
    <name evidence="2" type="ORF">VIGAN_01094800</name>
</gene>
<evidence type="ECO:0000256" key="1">
    <source>
        <dbReference type="SAM" id="Phobius"/>
    </source>
</evidence>
<reference evidence="2 3" key="1">
    <citation type="journal article" date="2015" name="Sci. Rep.">
        <title>The power of single molecule real-time sequencing technology in the de novo assembly of a eukaryotic genome.</title>
        <authorList>
            <person name="Sakai H."/>
            <person name="Naito K."/>
            <person name="Ogiso-Tanaka E."/>
            <person name="Takahashi Y."/>
            <person name="Iseki K."/>
            <person name="Muto C."/>
            <person name="Satou K."/>
            <person name="Teruya K."/>
            <person name="Shiroma A."/>
            <person name="Shimoji M."/>
            <person name="Hirano T."/>
            <person name="Itoh T."/>
            <person name="Kaga A."/>
            <person name="Tomooka N."/>
        </authorList>
    </citation>
    <scope>NUCLEOTIDE SEQUENCE [LARGE SCALE GENOMIC DNA]</scope>
    <source>
        <strain evidence="3">cv. Shumari</strain>
    </source>
</reference>
<dbReference type="EMBL" id="AP015034">
    <property type="protein sequence ID" value="BAT73464.1"/>
    <property type="molecule type" value="Genomic_DNA"/>
</dbReference>
<protein>
    <submittedName>
        <fullName evidence="2">Uncharacterized protein</fullName>
    </submittedName>
</protein>
<sequence length="131" mass="14908">MWQNHFQGSFYDFTLSFSEPLILTKSSSSCSLIFGRCVFFHSSSQLLAFRSKHALGFALSSLFLPASAYTLLAVLSVLCPFVLCPFRRTLCIWQLSSAMVQYNGWLMSLVMCYRSLMNGKIYSAGYQLERH</sequence>
<evidence type="ECO:0000313" key="3">
    <source>
        <dbReference type="Proteomes" id="UP000291084"/>
    </source>
</evidence>
<organism evidence="2 3">
    <name type="scientific">Vigna angularis var. angularis</name>
    <dbReference type="NCBI Taxonomy" id="157739"/>
    <lineage>
        <taxon>Eukaryota</taxon>
        <taxon>Viridiplantae</taxon>
        <taxon>Streptophyta</taxon>
        <taxon>Embryophyta</taxon>
        <taxon>Tracheophyta</taxon>
        <taxon>Spermatophyta</taxon>
        <taxon>Magnoliopsida</taxon>
        <taxon>eudicotyledons</taxon>
        <taxon>Gunneridae</taxon>
        <taxon>Pentapetalae</taxon>
        <taxon>rosids</taxon>
        <taxon>fabids</taxon>
        <taxon>Fabales</taxon>
        <taxon>Fabaceae</taxon>
        <taxon>Papilionoideae</taxon>
        <taxon>50 kb inversion clade</taxon>
        <taxon>NPAAA clade</taxon>
        <taxon>indigoferoid/millettioid clade</taxon>
        <taxon>Phaseoleae</taxon>
        <taxon>Vigna</taxon>
    </lineage>
</organism>
<name>A0A0S3QYP4_PHAAN</name>
<evidence type="ECO:0000313" key="2">
    <source>
        <dbReference type="EMBL" id="BAT73464.1"/>
    </source>
</evidence>
<keyword evidence="1" id="KW-0472">Membrane</keyword>
<keyword evidence="1" id="KW-0812">Transmembrane</keyword>
<accession>A0A0S3QYP4</accession>
<dbReference type="AlphaFoldDB" id="A0A0S3QYP4"/>
<feature type="transmembrane region" description="Helical" evidence="1">
    <location>
        <begin position="54"/>
        <end position="83"/>
    </location>
</feature>
<proteinExistence type="predicted"/>
<keyword evidence="3" id="KW-1185">Reference proteome</keyword>